<feature type="transmembrane region" description="Helical" evidence="11">
    <location>
        <begin position="653"/>
        <end position="678"/>
    </location>
</feature>
<dbReference type="Pfam" id="PF13855">
    <property type="entry name" value="LRR_8"/>
    <property type="match status" value="2"/>
</dbReference>
<keyword evidence="6" id="KW-0677">Repeat</keyword>
<dbReference type="Proteomes" id="UP000683360">
    <property type="component" value="Unassembled WGS sequence"/>
</dbReference>
<dbReference type="GO" id="GO:0006955">
    <property type="term" value="P:immune response"/>
    <property type="evidence" value="ECO:0007669"/>
    <property type="project" value="InterPro"/>
</dbReference>
<keyword evidence="15" id="KW-1185">Reference proteome</keyword>
<gene>
    <name evidence="14" type="ORF">MEDL_13763</name>
</gene>
<evidence type="ECO:0000256" key="2">
    <source>
        <dbReference type="ARBA" id="ARBA00009634"/>
    </source>
</evidence>
<feature type="chain" id="PRO_5035845719" evidence="12">
    <location>
        <begin position="23"/>
        <end position="846"/>
    </location>
</feature>
<dbReference type="GO" id="GO:0005886">
    <property type="term" value="C:plasma membrane"/>
    <property type="evidence" value="ECO:0007669"/>
    <property type="project" value="TreeGrafter"/>
</dbReference>
<dbReference type="SUPFAM" id="SSF52200">
    <property type="entry name" value="Toll/Interleukin receptor TIR domain"/>
    <property type="match status" value="1"/>
</dbReference>
<dbReference type="InterPro" id="IPR032675">
    <property type="entry name" value="LRR_dom_sf"/>
</dbReference>
<keyword evidence="8 11" id="KW-0472">Membrane</keyword>
<dbReference type="Pfam" id="PF01582">
    <property type="entry name" value="TIR"/>
    <property type="match status" value="1"/>
</dbReference>
<dbReference type="PANTHER" id="PTHR24365:SF541">
    <property type="entry name" value="PROTEIN TOLL-RELATED"/>
    <property type="match status" value="1"/>
</dbReference>
<dbReference type="SMART" id="SM00369">
    <property type="entry name" value="LRR_TYP"/>
    <property type="match status" value="4"/>
</dbReference>
<dbReference type="OrthoDB" id="28057at2759"/>
<evidence type="ECO:0000256" key="1">
    <source>
        <dbReference type="ARBA" id="ARBA00004479"/>
    </source>
</evidence>
<keyword evidence="3" id="KW-0433">Leucine-rich repeat</keyword>
<comment type="subcellular location">
    <subcellularLocation>
        <location evidence="1">Membrane</location>
        <topology evidence="1">Single-pass type I membrane protein</topology>
    </subcellularLocation>
</comment>
<organism evidence="14 15">
    <name type="scientific">Mytilus edulis</name>
    <name type="common">Blue mussel</name>
    <dbReference type="NCBI Taxonomy" id="6550"/>
    <lineage>
        <taxon>Eukaryota</taxon>
        <taxon>Metazoa</taxon>
        <taxon>Spiralia</taxon>
        <taxon>Lophotrochozoa</taxon>
        <taxon>Mollusca</taxon>
        <taxon>Bivalvia</taxon>
        <taxon>Autobranchia</taxon>
        <taxon>Pteriomorphia</taxon>
        <taxon>Mytilida</taxon>
        <taxon>Mytiloidea</taxon>
        <taxon>Mytilidae</taxon>
        <taxon>Mytilinae</taxon>
        <taxon>Mytilus</taxon>
    </lineage>
</organism>
<reference evidence="14" key="1">
    <citation type="submission" date="2021-03" db="EMBL/GenBank/DDBJ databases">
        <authorList>
            <person name="Bekaert M."/>
        </authorList>
    </citation>
    <scope>NUCLEOTIDE SEQUENCE</scope>
</reference>
<dbReference type="InterPro" id="IPR035897">
    <property type="entry name" value="Toll_tir_struct_dom_sf"/>
</dbReference>
<keyword evidence="10" id="KW-0325">Glycoprotein</keyword>
<evidence type="ECO:0000256" key="10">
    <source>
        <dbReference type="ARBA" id="ARBA00023180"/>
    </source>
</evidence>
<dbReference type="PROSITE" id="PS51450">
    <property type="entry name" value="LRR"/>
    <property type="match status" value="2"/>
</dbReference>
<dbReference type="Gene3D" id="3.40.50.10140">
    <property type="entry name" value="Toll/interleukin-1 receptor homology (TIR) domain"/>
    <property type="match status" value="1"/>
</dbReference>
<evidence type="ECO:0000256" key="3">
    <source>
        <dbReference type="ARBA" id="ARBA00022614"/>
    </source>
</evidence>
<name>A0A8S3QW55_MYTED</name>
<dbReference type="SMART" id="SM00255">
    <property type="entry name" value="TIR"/>
    <property type="match status" value="1"/>
</dbReference>
<comment type="caution">
    <text evidence="14">The sequence shown here is derived from an EMBL/GenBank/DDBJ whole genome shotgun (WGS) entry which is preliminary data.</text>
</comment>
<evidence type="ECO:0000256" key="8">
    <source>
        <dbReference type="ARBA" id="ARBA00023136"/>
    </source>
</evidence>
<evidence type="ECO:0000256" key="11">
    <source>
        <dbReference type="SAM" id="Phobius"/>
    </source>
</evidence>
<evidence type="ECO:0000256" key="9">
    <source>
        <dbReference type="ARBA" id="ARBA00023170"/>
    </source>
</evidence>
<sequence>MIGHIINALLLITISMKVICDGRTSSCHYSLNRVKRLVAHCENQEFMFVPRNLNKTIQELDLSNNTIKTLENGTFENYSILEVLILNHNRISEVHINAFVGLPYLKALRIRDNFINITKLPTRVFSPLDNLTALDIGRNEEQSPVNKIFVYPDKTFSALKRLQFLSLDLFMFPEFGDGFRSLQFITVLNFDRCYLKNMDRFTLSNSTFRNFSPKLKELYIRSCVNFFRLDKGILQYFPELTVLDLSNSNIHLYQALTILHPYQNKKMSVINFHHISDKSLNDDEFPYSVVVTKKMMKYLRTICVEALDLSKTGIVDDQLNSLFSFQYPECFKTFIISSNRLPSTNIEHYMETVIFLTRATNMTTYDMSYLESQFLNPVYLDVYHPEKLILKQAEQQSFQMPFHISFKIPPSLEFVRFTHMSVVSATVSITCANSSMKYFDISYSVFEQYPIVQQKCGKHLRYLDVSGISSTMIFQTIPLPRLTTLKMTHANIDRSILEGKQWMLEQAPALKNVDISFNNLWTLQDTELLNTSGITHLNMSNNLFRSVPTCVSKLRHLESLDLSNNLITSVDKTIRKWLDEIIESTHNFSLDLNNNAFVCSCATLDFLLWLTKTPVSFVNGNSYTCTMSNNTQVNLMEVTKDIKRYFADCNATVWLRIGIVLISCIVGVSIPLSIVYYYRWKIILFMFRKFRRAVEKGLHVNYEYDVYVSYEERSITWIKNNLLPKTEQEWGLKICLHDRDLLPGQPTSESKALSIHQSRHAIFIITENFNECEWGKFEIERAKYEKYTKNLMKIIVILQNVNVIDIPEQLVDISNDVNFIEWHRDETGIGENQTEWFRLKTLLFLN</sequence>
<dbReference type="SUPFAM" id="SSF52058">
    <property type="entry name" value="L domain-like"/>
    <property type="match status" value="2"/>
</dbReference>
<proteinExistence type="inferred from homology"/>
<keyword evidence="7 11" id="KW-1133">Transmembrane helix</keyword>
<dbReference type="PANTHER" id="PTHR24365">
    <property type="entry name" value="TOLL-LIKE RECEPTOR"/>
    <property type="match status" value="1"/>
</dbReference>
<accession>A0A8S3QW55</accession>
<feature type="domain" description="TIR" evidence="13">
    <location>
        <begin position="702"/>
        <end position="843"/>
    </location>
</feature>
<dbReference type="InterPro" id="IPR001611">
    <property type="entry name" value="Leu-rich_rpt"/>
</dbReference>
<dbReference type="AlphaFoldDB" id="A0A8S3QW55"/>
<dbReference type="PIRSF" id="PIRSF037595">
    <property type="entry name" value="Toll-like_receptor"/>
    <property type="match status" value="1"/>
</dbReference>
<dbReference type="EMBL" id="CAJPWZ010000708">
    <property type="protein sequence ID" value="CAG2199044.1"/>
    <property type="molecule type" value="Genomic_DNA"/>
</dbReference>
<evidence type="ECO:0000256" key="6">
    <source>
        <dbReference type="ARBA" id="ARBA00022737"/>
    </source>
</evidence>
<evidence type="ECO:0000256" key="4">
    <source>
        <dbReference type="ARBA" id="ARBA00022692"/>
    </source>
</evidence>
<dbReference type="InterPro" id="IPR000157">
    <property type="entry name" value="TIR_dom"/>
</dbReference>
<evidence type="ECO:0000313" key="15">
    <source>
        <dbReference type="Proteomes" id="UP000683360"/>
    </source>
</evidence>
<dbReference type="PROSITE" id="PS50104">
    <property type="entry name" value="TIR"/>
    <property type="match status" value="1"/>
</dbReference>
<dbReference type="InterPro" id="IPR017241">
    <property type="entry name" value="Toll-like_receptor"/>
</dbReference>
<dbReference type="GO" id="GO:0002224">
    <property type="term" value="P:toll-like receptor signaling pathway"/>
    <property type="evidence" value="ECO:0007669"/>
    <property type="project" value="InterPro"/>
</dbReference>
<keyword evidence="4 11" id="KW-0812">Transmembrane</keyword>
<keyword evidence="9" id="KW-0675">Receptor</keyword>
<keyword evidence="5 12" id="KW-0732">Signal</keyword>
<dbReference type="GO" id="GO:0004888">
    <property type="term" value="F:transmembrane signaling receptor activity"/>
    <property type="evidence" value="ECO:0007669"/>
    <property type="project" value="InterPro"/>
</dbReference>
<feature type="signal peptide" evidence="12">
    <location>
        <begin position="1"/>
        <end position="22"/>
    </location>
</feature>
<evidence type="ECO:0000259" key="13">
    <source>
        <dbReference type="PROSITE" id="PS50104"/>
    </source>
</evidence>
<dbReference type="InterPro" id="IPR003591">
    <property type="entry name" value="Leu-rich_rpt_typical-subtyp"/>
</dbReference>
<evidence type="ECO:0000256" key="12">
    <source>
        <dbReference type="SAM" id="SignalP"/>
    </source>
</evidence>
<comment type="similarity">
    <text evidence="2">Belongs to the Toll-like receptor family.</text>
</comment>
<dbReference type="Gene3D" id="3.80.10.10">
    <property type="entry name" value="Ribonuclease Inhibitor"/>
    <property type="match status" value="1"/>
</dbReference>
<evidence type="ECO:0000313" key="14">
    <source>
        <dbReference type="EMBL" id="CAG2199044.1"/>
    </source>
</evidence>
<protein>
    <submittedName>
        <fullName evidence="14">TLR2</fullName>
    </submittedName>
</protein>
<evidence type="ECO:0000256" key="5">
    <source>
        <dbReference type="ARBA" id="ARBA00022729"/>
    </source>
</evidence>
<evidence type="ECO:0000256" key="7">
    <source>
        <dbReference type="ARBA" id="ARBA00022989"/>
    </source>
</evidence>